<dbReference type="STRING" id="225991.MA05_05080"/>
<keyword evidence="4" id="KW-1133">Transmembrane helix</keyword>
<evidence type="ECO:0000313" key="6">
    <source>
        <dbReference type="EMBL" id="EXU80152.1"/>
    </source>
</evidence>
<reference evidence="6 7" key="1">
    <citation type="submission" date="2014-01" db="EMBL/GenBank/DDBJ databases">
        <title>Interspecies Systems Biology Uncovers Metabolites Affecting C. elegans Gene Expression and Life History Traits.</title>
        <authorList>
            <person name="Watson E."/>
            <person name="Macneil L.T."/>
            <person name="Ritter A.D."/>
            <person name="Yilmaz L.S."/>
            <person name="Rosebrock A.P."/>
            <person name="Caudy A.A."/>
            <person name="Walhout A.J."/>
        </authorList>
    </citation>
    <scope>NUCLEOTIDE SEQUENCE [LARGE SCALE GENOMIC DNA]</scope>
    <source>
        <strain evidence="6 7">DA1877</strain>
    </source>
</reference>
<keyword evidence="2" id="KW-1003">Cell membrane</keyword>
<sequence length="612" mass="66207">MLRPPAYSKHSLIVLAFAALAWSFWFSHGWLVLCAGLALFLFGMQNLEQGLKSLAGGKLEGWLSQSTATPFKGLLFGTAATFVLQSSTLVSLLTIAFLSAGLITLAGSIAVLFGANLGATSGIWLLAMAGQNLSMAPLAMPLLVFGVLLGFAGDKGKAIGRFLLGISLIFLGIDEIKQGFSSFGDLQLNRYSAEGVRGALLFVGVGTLITVVLQSSHATLMLTLAALANQQLELPQALAIAIGSNVGSAVSTAVMGMIGSARPGQRLAVAHVVFNCTTAVIAFLLLAPMTWGVQQTAAAVGLGDNPLIQLAMFHTLFNVMGVLVFWPLQRQLARALERWLPDLQEPEVLIATHTEQVAQTTRARYLQPAALQSVESACSAVSKELQHMGRLGLEVVAHALYAPVQSLQAPLEREDPELRLRLQQQAINADLLYKTHIKGVYADLLEFMGSMVLPMDGVQQDYWHNSQVAAFQLVEAVKDAHRLQRNMHHYLQGPDDAPARSSYLELRLHMLQTLRDMRMLSVSDMPEPEWAAQLQAMDERIAAFDAQFRKHLFAAIRGGLLDSLTVSSLMNDLGFSHSIIQGLRHVLLLGEGHEAARQQQLLMGEAPLIQAA</sequence>
<dbReference type="Pfam" id="PF02690">
    <property type="entry name" value="Na_Pi_cotrans"/>
    <property type="match status" value="2"/>
</dbReference>
<evidence type="ECO:0000313" key="7">
    <source>
        <dbReference type="Proteomes" id="UP000020766"/>
    </source>
</evidence>
<comment type="subcellular location">
    <subcellularLocation>
        <location evidence="1">Cell membrane</location>
        <topology evidence="1">Multi-pass membrane protein</topology>
    </subcellularLocation>
</comment>
<evidence type="ECO:0000256" key="4">
    <source>
        <dbReference type="ARBA" id="ARBA00022989"/>
    </source>
</evidence>
<keyword evidence="3" id="KW-0812">Transmembrane</keyword>
<gene>
    <name evidence="6" type="ORF">AX13_17845</name>
</gene>
<evidence type="ECO:0000256" key="1">
    <source>
        <dbReference type="ARBA" id="ARBA00004651"/>
    </source>
</evidence>
<evidence type="ECO:0000256" key="3">
    <source>
        <dbReference type="ARBA" id="ARBA00022692"/>
    </source>
</evidence>
<dbReference type="AlphaFoldDB" id="A0A014QAH4"/>
<dbReference type="InterPro" id="IPR003841">
    <property type="entry name" value="Na/Pi_transpt"/>
</dbReference>
<dbReference type="GO" id="GO:0044341">
    <property type="term" value="P:sodium-dependent phosphate transport"/>
    <property type="evidence" value="ECO:0007669"/>
    <property type="project" value="InterPro"/>
</dbReference>
<proteinExistence type="predicted"/>
<keyword evidence="5" id="KW-0472">Membrane</keyword>
<evidence type="ECO:0000256" key="2">
    <source>
        <dbReference type="ARBA" id="ARBA00022475"/>
    </source>
</evidence>
<dbReference type="EMBL" id="JBOK01000009">
    <property type="protein sequence ID" value="EXU80152.1"/>
    <property type="molecule type" value="Genomic_DNA"/>
</dbReference>
<name>A0A014QAH4_9BURK</name>
<keyword evidence="7" id="KW-1185">Reference proteome</keyword>
<comment type="caution">
    <text evidence="6">The sequence shown here is derived from an EMBL/GenBank/DDBJ whole genome shotgun (WGS) entry which is preliminary data.</text>
</comment>
<evidence type="ECO:0000256" key="5">
    <source>
        <dbReference type="ARBA" id="ARBA00023136"/>
    </source>
</evidence>
<dbReference type="GO" id="GO:0005436">
    <property type="term" value="F:sodium:phosphate symporter activity"/>
    <property type="evidence" value="ECO:0007669"/>
    <property type="project" value="InterPro"/>
</dbReference>
<accession>A0A014QAH4</accession>
<dbReference type="PANTHER" id="PTHR10010">
    <property type="entry name" value="SOLUTE CARRIER FAMILY 34 SODIUM PHOSPHATE , MEMBER 2-RELATED"/>
    <property type="match status" value="1"/>
</dbReference>
<dbReference type="Proteomes" id="UP000020766">
    <property type="component" value="Unassembled WGS sequence"/>
</dbReference>
<dbReference type="PATRIC" id="fig|1457173.3.peg.1813"/>
<organism evidence="6 7">
    <name type="scientific">Comamonas aquatica DA1877</name>
    <dbReference type="NCBI Taxonomy" id="1457173"/>
    <lineage>
        <taxon>Bacteria</taxon>
        <taxon>Pseudomonadati</taxon>
        <taxon>Pseudomonadota</taxon>
        <taxon>Betaproteobacteria</taxon>
        <taxon>Burkholderiales</taxon>
        <taxon>Comamonadaceae</taxon>
        <taxon>Comamonas</taxon>
    </lineage>
</organism>
<dbReference type="RefSeq" id="WP_051519477.1">
    <property type="nucleotide sequence ID" value="NZ_JBOK01000009.1"/>
</dbReference>
<dbReference type="GO" id="GO:0005886">
    <property type="term" value="C:plasma membrane"/>
    <property type="evidence" value="ECO:0007669"/>
    <property type="project" value="UniProtKB-SubCell"/>
</dbReference>
<dbReference type="PANTHER" id="PTHR10010:SF46">
    <property type="entry name" value="SODIUM-DEPENDENT PHOSPHATE TRANSPORT PROTEIN 2B"/>
    <property type="match status" value="1"/>
</dbReference>
<protein>
    <submittedName>
        <fullName evidence="6">Sodium:phosphate symporter</fullName>
    </submittedName>
</protein>
<dbReference type="NCBIfam" id="NF037997">
    <property type="entry name" value="Na_Pi_symport"/>
    <property type="match status" value="1"/>
</dbReference>